<dbReference type="PANTHER" id="PTHR20982">
    <property type="entry name" value="RIBOSOME RECYCLING FACTOR"/>
    <property type="match status" value="1"/>
</dbReference>
<gene>
    <name evidence="6" type="ORF">J4Q44_G00131490</name>
</gene>
<dbReference type="Gene3D" id="1.10.132.20">
    <property type="entry name" value="Ribosome-recycling factor"/>
    <property type="match status" value="1"/>
</dbReference>
<evidence type="ECO:0000313" key="7">
    <source>
        <dbReference type="Proteomes" id="UP001356427"/>
    </source>
</evidence>
<dbReference type="Proteomes" id="UP001356427">
    <property type="component" value="Unassembled WGS sequence"/>
</dbReference>
<dbReference type="AlphaFoldDB" id="A0AAN8LZQ1"/>
<evidence type="ECO:0000256" key="4">
    <source>
        <dbReference type="ARBA" id="ARBA00033107"/>
    </source>
</evidence>
<dbReference type="InterPro" id="IPR023584">
    <property type="entry name" value="Ribosome_recyc_fac_dom"/>
</dbReference>
<feature type="domain" description="Ribosome recycling factor" evidence="5">
    <location>
        <begin position="85"/>
        <end position="136"/>
    </location>
</feature>
<keyword evidence="7" id="KW-1185">Reference proteome</keyword>
<dbReference type="SUPFAM" id="SSF55194">
    <property type="entry name" value="Ribosome recycling factor, RRF"/>
    <property type="match status" value="1"/>
</dbReference>
<name>A0AAN8LZQ1_9TELE</name>
<dbReference type="EMBL" id="JAGTTL010000011">
    <property type="protein sequence ID" value="KAK6315625.1"/>
    <property type="molecule type" value="Genomic_DNA"/>
</dbReference>
<accession>A0AAN8LZQ1</accession>
<evidence type="ECO:0000256" key="3">
    <source>
        <dbReference type="ARBA" id="ARBA00022917"/>
    </source>
</evidence>
<evidence type="ECO:0000256" key="1">
    <source>
        <dbReference type="ARBA" id="ARBA00005912"/>
    </source>
</evidence>
<dbReference type="InterPro" id="IPR002661">
    <property type="entry name" value="Ribosome_recyc_fac"/>
</dbReference>
<keyword evidence="3" id="KW-0648">Protein biosynthesis</keyword>
<evidence type="ECO:0000259" key="5">
    <source>
        <dbReference type="Pfam" id="PF01765"/>
    </source>
</evidence>
<organism evidence="6 7">
    <name type="scientific">Coregonus suidteri</name>
    <dbReference type="NCBI Taxonomy" id="861788"/>
    <lineage>
        <taxon>Eukaryota</taxon>
        <taxon>Metazoa</taxon>
        <taxon>Chordata</taxon>
        <taxon>Craniata</taxon>
        <taxon>Vertebrata</taxon>
        <taxon>Euteleostomi</taxon>
        <taxon>Actinopterygii</taxon>
        <taxon>Neopterygii</taxon>
        <taxon>Teleostei</taxon>
        <taxon>Protacanthopterygii</taxon>
        <taxon>Salmoniformes</taxon>
        <taxon>Salmonidae</taxon>
        <taxon>Coregoninae</taxon>
        <taxon>Coregonus</taxon>
    </lineage>
</organism>
<protein>
    <recommendedName>
        <fullName evidence="2">Ribosome-recycling factor, mitochondrial</fullName>
    </recommendedName>
    <alternativeName>
        <fullName evidence="4">Ribosome-releasing factor, mitochondrial</fullName>
    </alternativeName>
</protein>
<dbReference type="InterPro" id="IPR036191">
    <property type="entry name" value="RRF_sf"/>
</dbReference>
<dbReference type="GO" id="GO:0006412">
    <property type="term" value="P:translation"/>
    <property type="evidence" value="ECO:0007669"/>
    <property type="project" value="UniProtKB-KW"/>
</dbReference>
<comment type="caution">
    <text evidence="6">The sequence shown here is derived from an EMBL/GenBank/DDBJ whole genome shotgun (WGS) entry which is preliminary data.</text>
</comment>
<dbReference type="GO" id="GO:0043023">
    <property type="term" value="F:ribosomal large subunit binding"/>
    <property type="evidence" value="ECO:0007669"/>
    <property type="project" value="TreeGrafter"/>
</dbReference>
<dbReference type="PANTHER" id="PTHR20982:SF3">
    <property type="entry name" value="MITOCHONDRIAL RIBOSOME RECYCLING FACTOR PSEUDO 1"/>
    <property type="match status" value="1"/>
</dbReference>
<comment type="similarity">
    <text evidence="1">Belongs to the RRF family.</text>
</comment>
<evidence type="ECO:0000313" key="6">
    <source>
        <dbReference type="EMBL" id="KAK6315625.1"/>
    </source>
</evidence>
<reference evidence="6 7" key="1">
    <citation type="submission" date="2021-04" db="EMBL/GenBank/DDBJ databases">
        <authorList>
            <person name="De Guttry C."/>
            <person name="Zahm M."/>
            <person name="Klopp C."/>
            <person name="Cabau C."/>
            <person name="Louis A."/>
            <person name="Berthelot C."/>
            <person name="Parey E."/>
            <person name="Roest Crollius H."/>
            <person name="Montfort J."/>
            <person name="Robinson-Rechavi M."/>
            <person name="Bucao C."/>
            <person name="Bouchez O."/>
            <person name="Gislard M."/>
            <person name="Lluch J."/>
            <person name="Milhes M."/>
            <person name="Lampietro C."/>
            <person name="Lopez Roques C."/>
            <person name="Donnadieu C."/>
            <person name="Braasch I."/>
            <person name="Desvignes T."/>
            <person name="Postlethwait J."/>
            <person name="Bobe J."/>
            <person name="Wedekind C."/>
            <person name="Guiguen Y."/>
        </authorList>
    </citation>
    <scope>NUCLEOTIDE SEQUENCE [LARGE SCALE GENOMIC DNA]</scope>
    <source>
        <strain evidence="6">Cs_M1</strain>
        <tissue evidence="6">Blood</tissue>
    </source>
</reference>
<proteinExistence type="inferred from homology"/>
<dbReference type="Gene3D" id="3.30.1360.40">
    <property type="match status" value="1"/>
</dbReference>
<dbReference type="GO" id="GO:0005739">
    <property type="term" value="C:mitochondrion"/>
    <property type="evidence" value="ECO:0007669"/>
    <property type="project" value="TreeGrafter"/>
</dbReference>
<sequence>MPGPFGEVSLSAGGQLQSPTAAPKYMSSKHRPTAAACVCLHDAKKSKAKAAKGQAAEVNINSSLVEDIISLEEVNEEMAAILTALKEEFSQNLSIKTSPGALDHIVVFTTDGKFPLNQLGQISMKSPQLIVVNMTESLVFSRSDRWFREALCSGAIETKAKTLWSAVISRK</sequence>
<evidence type="ECO:0000256" key="2">
    <source>
        <dbReference type="ARBA" id="ARBA00020581"/>
    </source>
</evidence>
<dbReference type="Pfam" id="PF01765">
    <property type="entry name" value="RRF"/>
    <property type="match status" value="1"/>
</dbReference>